<dbReference type="InterPro" id="IPR023395">
    <property type="entry name" value="MCP_dom_sf"/>
</dbReference>
<sequence>MTSTPVRRRSTVSVVRGHEERVSRVFYEHDADGSGRLSRSQLRSALAALGALEEEGCDKFIDMLLSRAAVDYEGHVDGELTLLEFRSLFYAQRLKMVFDGIANASGLITEKELVFAFREVMAISEFEAKRMVELLGGRVDFEEFFRRFEFVPAVDLKRIAERWHHPSCEDYAIQVPPGLTMAQTVVVGGVSSIAARTVTAPFERLKIEAQTSSSPPGLIAEARRIARNEGPFRGLFLGHLLNCLRVFPNGAIGCSVFVGLLRREPQSTLSNPNLHELWRVSCAVASSTFVTTLTYPIDSLRTRWTVIGGGSESTFYVSPKTVGELFRLIIREEGFASLFRGLAPALYAVAPFVAVQQAAVDFARTYTVKHRMCDGENHNPALLVFVGAFAGVCAQTLAYPFEVVRRRMQLGASQTVATADPVPTRTWPALRQIVREQGVRGLYHGILPTYMMVVPSCAAGYAIALTMFDFFKTRNHVGEVGGRPPDLVAPPPL</sequence>
<dbReference type="GO" id="GO:0005509">
    <property type="term" value="F:calcium ion binding"/>
    <property type="evidence" value="ECO:0007669"/>
    <property type="project" value="InterPro"/>
</dbReference>
<dbReference type="GO" id="GO:0055085">
    <property type="term" value="P:transmembrane transport"/>
    <property type="evidence" value="ECO:0007669"/>
    <property type="project" value="InterPro"/>
</dbReference>
<dbReference type="InterPro" id="IPR018108">
    <property type="entry name" value="MCP_transmembrane"/>
</dbReference>
<evidence type="ECO:0000256" key="5">
    <source>
        <dbReference type="ARBA" id="ARBA00022989"/>
    </source>
</evidence>
<feature type="repeat" description="Solcar" evidence="7">
    <location>
        <begin position="274"/>
        <end position="366"/>
    </location>
</feature>
<evidence type="ECO:0000256" key="4">
    <source>
        <dbReference type="ARBA" id="ARBA00022737"/>
    </source>
</evidence>
<reference evidence="11" key="1">
    <citation type="submission" date="2023-01" db="EMBL/GenBank/DDBJ databases">
        <title>Metagenome sequencing of chrysophaentin producing Chrysophaeum taylorii.</title>
        <authorList>
            <person name="Davison J."/>
            <person name="Bewley C."/>
        </authorList>
    </citation>
    <scope>NUCLEOTIDE SEQUENCE</scope>
    <source>
        <strain evidence="11">NIES-1699</strain>
    </source>
</reference>
<comment type="subcellular location">
    <subcellularLocation>
        <location evidence="1">Mitochondrion inner membrane</location>
        <topology evidence="1">Multi-pass membrane protein</topology>
    </subcellularLocation>
</comment>
<name>A0AAD7U5P6_9STRA</name>
<evidence type="ECO:0000256" key="8">
    <source>
        <dbReference type="RuleBase" id="RU000488"/>
    </source>
</evidence>
<evidence type="ECO:0000256" key="7">
    <source>
        <dbReference type="PROSITE-ProRule" id="PRU00282"/>
    </source>
</evidence>
<dbReference type="PANTHER" id="PTHR24089">
    <property type="entry name" value="SOLUTE CARRIER FAMILY 25"/>
    <property type="match status" value="1"/>
</dbReference>
<keyword evidence="3 7" id="KW-0812">Transmembrane</keyword>
<dbReference type="InterPro" id="IPR002048">
    <property type="entry name" value="EF_hand_dom"/>
</dbReference>
<accession>A0AAD7U5P6</accession>
<dbReference type="InterPro" id="IPR011992">
    <property type="entry name" value="EF-hand-dom_pair"/>
</dbReference>
<dbReference type="SUPFAM" id="SSF47473">
    <property type="entry name" value="EF-hand"/>
    <property type="match status" value="1"/>
</dbReference>
<dbReference type="Proteomes" id="UP001230188">
    <property type="component" value="Unassembled WGS sequence"/>
</dbReference>
<evidence type="ECO:0000256" key="9">
    <source>
        <dbReference type="SAM" id="Phobius"/>
    </source>
</evidence>
<dbReference type="GO" id="GO:0005743">
    <property type="term" value="C:mitochondrial inner membrane"/>
    <property type="evidence" value="ECO:0007669"/>
    <property type="project" value="UniProtKB-SubCell"/>
</dbReference>
<gene>
    <name evidence="11" type="ORF">CTAYLR_010187</name>
</gene>
<keyword evidence="4" id="KW-0677">Repeat</keyword>
<dbReference type="Pfam" id="PF00153">
    <property type="entry name" value="Mito_carr"/>
    <property type="match status" value="3"/>
</dbReference>
<keyword evidence="6 7" id="KW-0472">Membrane</keyword>
<dbReference type="EMBL" id="JAQMWT010000643">
    <property type="protein sequence ID" value="KAJ8598787.1"/>
    <property type="molecule type" value="Genomic_DNA"/>
</dbReference>
<dbReference type="AlphaFoldDB" id="A0AAD7U5P6"/>
<keyword evidence="5 9" id="KW-1133">Transmembrane helix</keyword>
<dbReference type="PRINTS" id="PR00926">
    <property type="entry name" value="MITOCARRIER"/>
</dbReference>
<dbReference type="SUPFAM" id="SSF103506">
    <property type="entry name" value="Mitochondrial carrier"/>
    <property type="match status" value="1"/>
</dbReference>
<dbReference type="Gene3D" id="1.50.40.10">
    <property type="entry name" value="Mitochondrial carrier domain"/>
    <property type="match status" value="1"/>
</dbReference>
<dbReference type="PROSITE" id="PS50920">
    <property type="entry name" value="SOLCAR"/>
    <property type="match status" value="2"/>
</dbReference>
<feature type="domain" description="EF-hand" evidence="10">
    <location>
        <begin position="17"/>
        <end position="52"/>
    </location>
</feature>
<dbReference type="InterPro" id="IPR002067">
    <property type="entry name" value="MCP"/>
</dbReference>
<dbReference type="PROSITE" id="PS50222">
    <property type="entry name" value="EF_HAND_2"/>
    <property type="match status" value="1"/>
</dbReference>
<feature type="transmembrane region" description="Helical" evidence="9">
    <location>
        <begin position="381"/>
        <end position="401"/>
    </location>
</feature>
<organism evidence="11 12">
    <name type="scientific">Chrysophaeum taylorii</name>
    <dbReference type="NCBI Taxonomy" id="2483200"/>
    <lineage>
        <taxon>Eukaryota</taxon>
        <taxon>Sar</taxon>
        <taxon>Stramenopiles</taxon>
        <taxon>Ochrophyta</taxon>
        <taxon>Pelagophyceae</taxon>
        <taxon>Pelagomonadales</taxon>
        <taxon>Pelagomonadaceae</taxon>
        <taxon>Chrysophaeum</taxon>
    </lineage>
</organism>
<evidence type="ECO:0000256" key="1">
    <source>
        <dbReference type="ARBA" id="ARBA00004448"/>
    </source>
</evidence>
<proteinExistence type="inferred from homology"/>
<dbReference type="CDD" id="cd00051">
    <property type="entry name" value="EFh"/>
    <property type="match status" value="1"/>
</dbReference>
<evidence type="ECO:0000256" key="2">
    <source>
        <dbReference type="ARBA" id="ARBA00022448"/>
    </source>
</evidence>
<feature type="repeat" description="Solcar" evidence="7">
    <location>
        <begin position="378"/>
        <end position="470"/>
    </location>
</feature>
<protein>
    <recommendedName>
        <fullName evidence="10">EF-hand domain-containing protein</fullName>
    </recommendedName>
</protein>
<dbReference type="Gene3D" id="1.10.238.10">
    <property type="entry name" value="EF-hand"/>
    <property type="match status" value="1"/>
</dbReference>
<evidence type="ECO:0000313" key="11">
    <source>
        <dbReference type="EMBL" id="KAJ8598787.1"/>
    </source>
</evidence>
<keyword evidence="12" id="KW-1185">Reference proteome</keyword>
<keyword evidence="2 8" id="KW-0813">Transport</keyword>
<evidence type="ECO:0000313" key="12">
    <source>
        <dbReference type="Proteomes" id="UP001230188"/>
    </source>
</evidence>
<evidence type="ECO:0000256" key="3">
    <source>
        <dbReference type="ARBA" id="ARBA00022692"/>
    </source>
</evidence>
<evidence type="ECO:0000256" key="6">
    <source>
        <dbReference type="ARBA" id="ARBA00023136"/>
    </source>
</evidence>
<comment type="caution">
    <text evidence="11">The sequence shown here is derived from an EMBL/GenBank/DDBJ whole genome shotgun (WGS) entry which is preliminary data.</text>
</comment>
<comment type="similarity">
    <text evidence="8">Belongs to the mitochondrial carrier (TC 2.A.29) family.</text>
</comment>
<evidence type="ECO:0000259" key="10">
    <source>
        <dbReference type="PROSITE" id="PS50222"/>
    </source>
</evidence>